<evidence type="ECO:0000256" key="1">
    <source>
        <dbReference type="ARBA" id="ARBA00023015"/>
    </source>
</evidence>
<dbReference type="GO" id="GO:0045892">
    <property type="term" value="P:negative regulation of DNA-templated transcription"/>
    <property type="evidence" value="ECO:0007669"/>
    <property type="project" value="TreeGrafter"/>
</dbReference>
<dbReference type="PANTHER" id="PTHR30136:SF24">
    <property type="entry name" value="HTH-TYPE TRANSCRIPTIONAL REPRESSOR ALLR"/>
    <property type="match status" value="1"/>
</dbReference>
<dbReference type="SMART" id="SM00346">
    <property type="entry name" value="HTH_ICLR"/>
    <property type="match status" value="1"/>
</dbReference>
<dbReference type="Pfam" id="PF09339">
    <property type="entry name" value="HTH_IclR"/>
    <property type="match status" value="1"/>
</dbReference>
<keyword evidence="3" id="KW-0804">Transcription</keyword>
<dbReference type="GO" id="GO:0003677">
    <property type="term" value="F:DNA binding"/>
    <property type="evidence" value="ECO:0007669"/>
    <property type="project" value="UniProtKB-KW"/>
</dbReference>
<evidence type="ECO:0000256" key="2">
    <source>
        <dbReference type="ARBA" id="ARBA00023125"/>
    </source>
</evidence>
<comment type="caution">
    <text evidence="5">The sequence shown here is derived from an EMBL/GenBank/DDBJ whole genome shotgun (WGS) entry which is preliminary data.</text>
</comment>
<dbReference type="Proteomes" id="UP000281594">
    <property type="component" value="Unassembled WGS sequence"/>
</dbReference>
<dbReference type="EMBL" id="QYCY01000004">
    <property type="protein sequence ID" value="RLV71718.1"/>
    <property type="molecule type" value="Genomic_DNA"/>
</dbReference>
<dbReference type="AlphaFoldDB" id="A0A0A0NWE2"/>
<dbReference type="SUPFAM" id="SSF55781">
    <property type="entry name" value="GAF domain-like"/>
    <property type="match status" value="1"/>
</dbReference>
<dbReference type="InterPro" id="IPR029016">
    <property type="entry name" value="GAF-like_dom_sf"/>
</dbReference>
<feature type="domain" description="IclR-ED" evidence="4">
    <location>
        <begin position="69"/>
        <end position="248"/>
    </location>
</feature>
<dbReference type="InterPro" id="IPR005471">
    <property type="entry name" value="Tscrpt_reg_IclR_N"/>
</dbReference>
<keyword evidence="2" id="KW-0238">DNA-binding</keyword>
<dbReference type="InterPro" id="IPR036388">
    <property type="entry name" value="WH-like_DNA-bd_sf"/>
</dbReference>
<dbReference type="Gene3D" id="3.30.450.40">
    <property type="match status" value="1"/>
</dbReference>
<dbReference type="eggNOG" id="COG1414">
    <property type="taxonomic scope" value="Bacteria"/>
</dbReference>
<reference evidence="5 6" key="1">
    <citation type="journal article" date="2018" name="J. Biol. Chem.">
        <title>Discovery of the actinoplanic acid pathway in Streptomyces rapamycinicus reveals a genetically conserved synergism with rapamycin.</title>
        <authorList>
            <person name="Mrak P."/>
            <person name="Krastel P."/>
            <person name="Pivk Lukancic P."/>
            <person name="Tao J."/>
            <person name="Pistorius D."/>
            <person name="Moore C.M."/>
        </authorList>
    </citation>
    <scope>NUCLEOTIDE SEQUENCE [LARGE SCALE GENOMIC DNA]</scope>
    <source>
        <strain evidence="5 6">NRRL 5491</strain>
    </source>
</reference>
<gene>
    <name evidence="5" type="ORF">D3C57_144365</name>
</gene>
<dbReference type="RefSeq" id="WP_020874924.1">
    <property type="nucleotide sequence ID" value="NC_022785.1"/>
</dbReference>
<dbReference type="SUPFAM" id="SSF46785">
    <property type="entry name" value="Winged helix' DNA-binding domain"/>
    <property type="match status" value="1"/>
</dbReference>
<name>A0A0A0NWE2_STRRN</name>
<evidence type="ECO:0000313" key="5">
    <source>
        <dbReference type="EMBL" id="RLV71718.1"/>
    </source>
</evidence>
<dbReference type="Gene3D" id="1.10.10.10">
    <property type="entry name" value="Winged helix-like DNA-binding domain superfamily/Winged helix DNA-binding domain"/>
    <property type="match status" value="1"/>
</dbReference>
<dbReference type="PANTHER" id="PTHR30136">
    <property type="entry name" value="HELIX-TURN-HELIX TRANSCRIPTIONAL REGULATOR, ICLR FAMILY"/>
    <property type="match status" value="1"/>
</dbReference>
<dbReference type="InterPro" id="IPR014757">
    <property type="entry name" value="Tscrpt_reg_IclR_C"/>
</dbReference>
<dbReference type="InterPro" id="IPR036390">
    <property type="entry name" value="WH_DNA-bd_sf"/>
</dbReference>
<accession>A0A0A0NWE2</accession>
<dbReference type="KEGG" id="src:M271_50430"/>
<evidence type="ECO:0000259" key="4">
    <source>
        <dbReference type="PROSITE" id="PS51078"/>
    </source>
</evidence>
<dbReference type="STRING" id="1343740.M271_50430"/>
<organism evidence="5 6">
    <name type="scientific">Streptomyces rapamycinicus (strain ATCC 29253 / DSM 41530 / NRRL 5491 / AYB-994)</name>
    <name type="common">Streptomyces hygroscopicus (strain ATCC 29253)</name>
    <dbReference type="NCBI Taxonomy" id="1343740"/>
    <lineage>
        <taxon>Bacteria</taxon>
        <taxon>Bacillati</taxon>
        <taxon>Actinomycetota</taxon>
        <taxon>Actinomycetes</taxon>
        <taxon>Kitasatosporales</taxon>
        <taxon>Streptomycetaceae</taxon>
        <taxon>Streptomyces</taxon>
        <taxon>Streptomyces violaceusniger group</taxon>
    </lineage>
</organism>
<keyword evidence="1" id="KW-0805">Transcription regulation</keyword>
<evidence type="ECO:0000313" key="6">
    <source>
        <dbReference type="Proteomes" id="UP000281594"/>
    </source>
</evidence>
<dbReference type="Pfam" id="PF01614">
    <property type="entry name" value="IclR_C"/>
    <property type="match status" value="1"/>
</dbReference>
<dbReference type="GO" id="GO:0003700">
    <property type="term" value="F:DNA-binding transcription factor activity"/>
    <property type="evidence" value="ECO:0007669"/>
    <property type="project" value="TreeGrafter"/>
</dbReference>
<dbReference type="HOGENOM" id="CLU_062618_7_0_11"/>
<protein>
    <submittedName>
        <fullName evidence="5">IclR family transcriptional regulator</fullName>
    </submittedName>
</protein>
<dbReference type="InterPro" id="IPR050707">
    <property type="entry name" value="HTH_MetabolicPath_Reg"/>
</dbReference>
<evidence type="ECO:0000256" key="3">
    <source>
        <dbReference type="ARBA" id="ARBA00023163"/>
    </source>
</evidence>
<proteinExistence type="predicted"/>
<dbReference type="PROSITE" id="PS51078">
    <property type="entry name" value="ICLR_ED"/>
    <property type="match status" value="1"/>
</dbReference>
<sequence>MAEIPGRSVTSKVVALFDAFGPDSPELTFNELSARTGLPLSTAHRLATELVAWGGLERCDGAGYRVGLRMWELGSLAPRGESLRDVALSVMQDLFEGTKENVHLAVCQDGQALYIEKISGSGALLVKSRRGGRLPLHATGVGKVLLAHAPKEVQAKVLAAPLTRFTRHTIVEPGRLVRVLDDVRGTGVAFAYEELTLGSLSVAAPIQDASGAVVAALDVVLHTTGGRPERLAPAVRTAAISISRALRDQQIRSHP</sequence>